<sequence length="316" mass="35230">MERMEGGKLSENESGAAGEWTEIAIATLLDCYTKKYMELQRGNLKQRDWQDVMAALQSMCGEGYSYTRCRNKMDSLKKMFKIVKEKKGVGVGVGMGMGVVGGSRSASKWKWFDKMEKLMDRTPPAGQGIPGGIASGERYGTMAGDSDNDVEVSEDEDVESEGQDMTAESTQTPFHGMQSSGLEHLRDDLGMRDIHFCGLVSNLHTKLEGATPETKTSSLPGVSGKAMKRKRKGSLHSPGRHAKEMARMVIDALEKMESKRLEVEEKRMEMMKDLEIRRNETHLQIAKLIIESNMHLNPRHFSFQGQSNDVDADHSS</sequence>
<gene>
    <name evidence="1" type="ORF">O6H91_07G124000</name>
</gene>
<evidence type="ECO:0000313" key="2">
    <source>
        <dbReference type="Proteomes" id="UP001162992"/>
    </source>
</evidence>
<reference evidence="2" key="1">
    <citation type="journal article" date="2024" name="Proc. Natl. Acad. Sci. U.S.A.">
        <title>Extraordinary preservation of gene collinearity over three hundred million years revealed in homosporous lycophytes.</title>
        <authorList>
            <person name="Li C."/>
            <person name="Wickell D."/>
            <person name="Kuo L.Y."/>
            <person name="Chen X."/>
            <person name="Nie B."/>
            <person name="Liao X."/>
            <person name="Peng D."/>
            <person name="Ji J."/>
            <person name="Jenkins J."/>
            <person name="Williams M."/>
            <person name="Shu S."/>
            <person name="Plott C."/>
            <person name="Barry K."/>
            <person name="Rajasekar S."/>
            <person name="Grimwood J."/>
            <person name="Han X."/>
            <person name="Sun S."/>
            <person name="Hou Z."/>
            <person name="He W."/>
            <person name="Dai G."/>
            <person name="Sun C."/>
            <person name="Schmutz J."/>
            <person name="Leebens-Mack J.H."/>
            <person name="Li F.W."/>
            <person name="Wang L."/>
        </authorList>
    </citation>
    <scope>NUCLEOTIDE SEQUENCE [LARGE SCALE GENOMIC DNA]</scope>
    <source>
        <strain evidence="2">cv. PW_Plant_1</strain>
    </source>
</reference>
<evidence type="ECO:0000313" key="1">
    <source>
        <dbReference type="EMBL" id="KAJ7550904.1"/>
    </source>
</evidence>
<name>A0ACC2D993_DIPCM</name>
<keyword evidence="2" id="KW-1185">Reference proteome</keyword>
<proteinExistence type="predicted"/>
<organism evidence="1 2">
    <name type="scientific">Diphasiastrum complanatum</name>
    <name type="common">Issler's clubmoss</name>
    <name type="synonym">Lycopodium complanatum</name>
    <dbReference type="NCBI Taxonomy" id="34168"/>
    <lineage>
        <taxon>Eukaryota</taxon>
        <taxon>Viridiplantae</taxon>
        <taxon>Streptophyta</taxon>
        <taxon>Embryophyta</taxon>
        <taxon>Tracheophyta</taxon>
        <taxon>Lycopodiopsida</taxon>
        <taxon>Lycopodiales</taxon>
        <taxon>Lycopodiaceae</taxon>
        <taxon>Lycopodioideae</taxon>
        <taxon>Diphasiastrum</taxon>
    </lineage>
</organism>
<dbReference type="Proteomes" id="UP001162992">
    <property type="component" value="Chromosome 7"/>
</dbReference>
<comment type="caution">
    <text evidence="1">The sequence shown here is derived from an EMBL/GenBank/DDBJ whole genome shotgun (WGS) entry which is preliminary data.</text>
</comment>
<dbReference type="EMBL" id="CM055098">
    <property type="protein sequence ID" value="KAJ7550904.1"/>
    <property type="molecule type" value="Genomic_DNA"/>
</dbReference>
<protein>
    <submittedName>
        <fullName evidence="1">Uncharacterized protein</fullName>
    </submittedName>
</protein>
<accession>A0ACC2D993</accession>